<evidence type="ECO:0000256" key="1">
    <source>
        <dbReference type="SAM" id="MobiDB-lite"/>
    </source>
</evidence>
<gene>
    <name evidence="2" type="ORF">BpHYR1_007069</name>
</gene>
<organism evidence="2 3">
    <name type="scientific">Brachionus plicatilis</name>
    <name type="common">Marine rotifer</name>
    <name type="synonym">Brachionus muelleri</name>
    <dbReference type="NCBI Taxonomy" id="10195"/>
    <lineage>
        <taxon>Eukaryota</taxon>
        <taxon>Metazoa</taxon>
        <taxon>Spiralia</taxon>
        <taxon>Gnathifera</taxon>
        <taxon>Rotifera</taxon>
        <taxon>Eurotatoria</taxon>
        <taxon>Monogononta</taxon>
        <taxon>Pseudotrocha</taxon>
        <taxon>Ploima</taxon>
        <taxon>Brachionidae</taxon>
        <taxon>Brachionus</taxon>
    </lineage>
</organism>
<reference evidence="2 3" key="1">
    <citation type="journal article" date="2018" name="Sci. Rep.">
        <title>Genomic signatures of local adaptation to the degree of environmental predictability in rotifers.</title>
        <authorList>
            <person name="Franch-Gras L."/>
            <person name="Hahn C."/>
            <person name="Garcia-Roger E.M."/>
            <person name="Carmona M.J."/>
            <person name="Serra M."/>
            <person name="Gomez A."/>
        </authorList>
    </citation>
    <scope>NUCLEOTIDE SEQUENCE [LARGE SCALE GENOMIC DNA]</scope>
    <source>
        <strain evidence="2">HYR1</strain>
    </source>
</reference>
<dbReference type="OrthoDB" id="10538242at2759"/>
<protein>
    <submittedName>
        <fullName evidence="2">Uncharacterized protein</fullName>
    </submittedName>
</protein>
<proteinExistence type="predicted"/>
<accession>A0A3M7PMF1</accession>
<dbReference type="AlphaFoldDB" id="A0A3M7PMF1"/>
<feature type="region of interest" description="Disordered" evidence="1">
    <location>
        <begin position="46"/>
        <end position="103"/>
    </location>
</feature>
<evidence type="ECO:0000313" key="3">
    <source>
        <dbReference type="Proteomes" id="UP000276133"/>
    </source>
</evidence>
<feature type="compositionally biased region" description="Polar residues" evidence="1">
    <location>
        <begin position="46"/>
        <end position="59"/>
    </location>
</feature>
<comment type="caution">
    <text evidence="2">The sequence shown here is derived from an EMBL/GenBank/DDBJ whole genome shotgun (WGS) entry which is preliminary data.</text>
</comment>
<sequence>MKTKVKDPKVNSKTLSKSNNDLDSLTDELFILPFLSESLIRKHDQMTQSFQKNQKNKSTILPVLNQRSPYIKNPEIHNRSMRKSQPNSAISNKSSKSSKSNLSNLSIKLESQKSQKNFEDHTKSTPHFQVYGSQINGNKFLFLTPEATSINKFNYNKNIPEQKTTSKSKNLRGILKNTPMKLNSKFESNRMIERPYELIDYNLANPNVSPNFDIPTLPKIKSPERSFNNKSKITFESLLKTDHIVNKNLNFRSLFEDSNGNLLSPSYMHDYFMKDYKNRLSQINEESSNNSSPSVCSAWSSSFSSILSEDLMENKIFSNQNVKHSRTVKNLLEL</sequence>
<dbReference type="Proteomes" id="UP000276133">
    <property type="component" value="Unassembled WGS sequence"/>
</dbReference>
<evidence type="ECO:0000313" key="2">
    <source>
        <dbReference type="EMBL" id="RMZ99817.1"/>
    </source>
</evidence>
<feature type="compositionally biased region" description="Low complexity" evidence="1">
    <location>
        <begin position="87"/>
        <end position="103"/>
    </location>
</feature>
<name>A0A3M7PMF1_BRAPC</name>
<keyword evidence="3" id="KW-1185">Reference proteome</keyword>
<dbReference type="EMBL" id="REGN01010032">
    <property type="protein sequence ID" value="RMZ99817.1"/>
    <property type="molecule type" value="Genomic_DNA"/>
</dbReference>